<accession>A0A8S2DMA7</accession>
<reference evidence="1" key="1">
    <citation type="submission" date="2021-02" db="EMBL/GenBank/DDBJ databases">
        <authorList>
            <person name="Nowell W R."/>
        </authorList>
    </citation>
    <scope>NUCLEOTIDE SEQUENCE</scope>
</reference>
<dbReference type="EMBL" id="CAJNOK010004974">
    <property type="protein sequence ID" value="CAF0956149.1"/>
    <property type="molecule type" value="Genomic_DNA"/>
</dbReference>
<comment type="caution">
    <text evidence="1">The sequence shown here is derived from an EMBL/GenBank/DDBJ whole genome shotgun (WGS) entry which is preliminary data.</text>
</comment>
<dbReference type="Proteomes" id="UP000677228">
    <property type="component" value="Unassembled WGS sequence"/>
</dbReference>
<gene>
    <name evidence="1" type="ORF">OVA965_LOCUS12393</name>
    <name evidence="2" type="ORF">TMI583_LOCUS12395</name>
</gene>
<organism evidence="1 3">
    <name type="scientific">Didymodactylos carnosus</name>
    <dbReference type="NCBI Taxonomy" id="1234261"/>
    <lineage>
        <taxon>Eukaryota</taxon>
        <taxon>Metazoa</taxon>
        <taxon>Spiralia</taxon>
        <taxon>Gnathifera</taxon>
        <taxon>Rotifera</taxon>
        <taxon>Eurotatoria</taxon>
        <taxon>Bdelloidea</taxon>
        <taxon>Philodinida</taxon>
        <taxon>Philodinidae</taxon>
        <taxon>Didymodactylos</taxon>
    </lineage>
</organism>
<evidence type="ECO:0000313" key="2">
    <source>
        <dbReference type="EMBL" id="CAF3729295.1"/>
    </source>
</evidence>
<dbReference type="AlphaFoldDB" id="A0A8S2DMA7"/>
<dbReference type="EMBL" id="CAJOBA010004978">
    <property type="protein sequence ID" value="CAF3729295.1"/>
    <property type="molecule type" value="Genomic_DNA"/>
</dbReference>
<proteinExistence type="predicted"/>
<evidence type="ECO:0000313" key="3">
    <source>
        <dbReference type="Proteomes" id="UP000677228"/>
    </source>
</evidence>
<evidence type="ECO:0000313" key="1">
    <source>
        <dbReference type="EMBL" id="CAF0956149.1"/>
    </source>
</evidence>
<name>A0A8S2DMA7_9BILA</name>
<sequence length="76" mass="8805">MMVQIRGGTVEIPNVNDNEWDVLFKLVDSYDENSNEDLLKALEKQIKYSKTKFEQMIDLSIYVKFISHLVVSLHSG</sequence>
<dbReference type="Proteomes" id="UP000682733">
    <property type="component" value="Unassembled WGS sequence"/>
</dbReference>
<protein>
    <submittedName>
        <fullName evidence="1">Uncharacterized protein</fullName>
    </submittedName>
</protein>